<evidence type="ECO:0008006" key="5">
    <source>
        <dbReference type="Google" id="ProtNLM"/>
    </source>
</evidence>
<dbReference type="AlphaFoldDB" id="A0A1M6X9L0"/>
<evidence type="ECO:0000313" key="2">
    <source>
        <dbReference type="EMBL" id="SHL02613.1"/>
    </source>
</evidence>
<dbReference type="Pfam" id="PF13595">
    <property type="entry name" value="DUF4138"/>
    <property type="match status" value="1"/>
</dbReference>
<dbReference type="STRING" id="1055723.SAMN05216293_2492"/>
<accession>A0A1M6X9L0</accession>
<dbReference type="PROSITE" id="PS51257">
    <property type="entry name" value="PROKAR_LIPOPROTEIN"/>
    <property type="match status" value="1"/>
</dbReference>
<comment type="caution">
    <text evidence="2">The sequence shown here is derived from an EMBL/GenBank/DDBJ whole genome shotgun (WGS) entry which is preliminary data.</text>
</comment>
<dbReference type="RefSeq" id="WP_072880265.1">
    <property type="nucleotide sequence ID" value="NZ_FOKU01000004.1"/>
</dbReference>
<reference evidence="2 3" key="1">
    <citation type="submission" date="2016-11" db="EMBL/GenBank/DDBJ databases">
        <authorList>
            <person name="Varghese N."/>
            <person name="Submissions S."/>
        </authorList>
    </citation>
    <scope>NUCLEOTIDE SEQUENCE [LARGE SCALE GENOMIC DNA]</scope>
    <source>
        <strain evidence="2 3">CGMCC 1.12174</strain>
        <strain evidence="1 4">DSM 26351</strain>
    </source>
</reference>
<evidence type="ECO:0000313" key="3">
    <source>
        <dbReference type="Proteomes" id="UP000184031"/>
    </source>
</evidence>
<protein>
    <recommendedName>
        <fullName evidence="5">Bacteroides conjugative transposon TraN protein</fullName>
    </recommendedName>
</protein>
<dbReference type="Proteomes" id="UP000198940">
    <property type="component" value="Unassembled WGS sequence"/>
</dbReference>
<dbReference type="Proteomes" id="UP000184031">
    <property type="component" value="Unassembled WGS sequence"/>
</dbReference>
<evidence type="ECO:0000313" key="4">
    <source>
        <dbReference type="Proteomes" id="UP000198940"/>
    </source>
</evidence>
<sequence length="266" mass="30367">MRLKNILFPFLGLALSGCMSGQQPLDTLYANKDNNLALFFPSPIRQAVTGNDNFTFTYNRELAGYLGLLQGIPGPASDLLVITTDGSVYAFVIAFSDTLVHTYRFLRKVDRIGNERPDEESVSGMERTEGVDLRYADYCRALLQKEYRAMATKQKRGIRLQLEHVVYDGGEVYMIIKIQNRSDIDFGMAYLDVVRVNGSQKRRASFQETGIHVRYTHDRPDMVRSHRSERFVYVVPKFVMGDGERLKLELGELHGSRKVVLTKKLR</sequence>
<gene>
    <name evidence="1" type="ORF">SAMN04487891_104110</name>
    <name evidence="2" type="ORF">SAMN05216293_2492</name>
</gene>
<keyword evidence="4" id="KW-1185">Reference proteome</keyword>
<dbReference type="EMBL" id="FRAT01000006">
    <property type="protein sequence ID" value="SHL02613.1"/>
    <property type="molecule type" value="Genomic_DNA"/>
</dbReference>
<evidence type="ECO:0000313" key="1">
    <source>
        <dbReference type="EMBL" id="SFB96692.1"/>
    </source>
</evidence>
<organism evidence="2 3">
    <name type="scientific">Flagellimonas taeanensis</name>
    <dbReference type="NCBI Taxonomy" id="1005926"/>
    <lineage>
        <taxon>Bacteria</taxon>
        <taxon>Pseudomonadati</taxon>
        <taxon>Bacteroidota</taxon>
        <taxon>Flavobacteriia</taxon>
        <taxon>Flavobacteriales</taxon>
        <taxon>Flavobacteriaceae</taxon>
        <taxon>Flagellimonas</taxon>
    </lineage>
</organism>
<proteinExistence type="predicted"/>
<name>A0A1M6X9L0_9FLAO</name>
<dbReference type="OrthoDB" id="1451423at2"/>
<dbReference type="InterPro" id="IPR022298">
    <property type="entry name" value="Conjug_transposon_TraN"/>
</dbReference>
<dbReference type="EMBL" id="FOKU01000004">
    <property type="protein sequence ID" value="SFB96692.1"/>
    <property type="molecule type" value="Genomic_DNA"/>
</dbReference>